<reference evidence="6 7" key="1">
    <citation type="submission" date="2013-03" db="EMBL/GenBank/DDBJ databases">
        <title>The Genome Sequence of Cladophialophora psammophila CBS 110553.</title>
        <authorList>
            <consortium name="The Broad Institute Genomics Platform"/>
            <person name="Cuomo C."/>
            <person name="de Hoog S."/>
            <person name="Gorbushina A."/>
            <person name="Walker B."/>
            <person name="Young S.K."/>
            <person name="Zeng Q."/>
            <person name="Gargeya S."/>
            <person name="Fitzgerald M."/>
            <person name="Haas B."/>
            <person name="Abouelleil A."/>
            <person name="Allen A.W."/>
            <person name="Alvarado L."/>
            <person name="Arachchi H.M."/>
            <person name="Berlin A.M."/>
            <person name="Chapman S.B."/>
            <person name="Gainer-Dewar J."/>
            <person name="Goldberg J."/>
            <person name="Griggs A."/>
            <person name="Gujja S."/>
            <person name="Hansen M."/>
            <person name="Howarth C."/>
            <person name="Imamovic A."/>
            <person name="Ireland A."/>
            <person name="Larimer J."/>
            <person name="McCowan C."/>
            <person name="Murphy C."/>
            <person name="Pearson M."/>
            <person name="Poon T.W."/>
            <person name="Priest M."/>
            <person name="Roberts A."/>
            <person name="Saif S."/>
            <person name="Shea T."/>
            <person name="Sisk P."/>
            <person name="Sykes S."/>
            <person name="Wortman J."/>
            <person name="Nusbaum C."/>
            <person name="Birren B."/>
        </authorList>
    </citation>
    <scope>NUCLEOTIDE SEQUENCE [LARGE SCALE GENOMIC DNA]</scope>
    <source>
        <strain evidence="6 7">CBS 110553</strain>
    </source>
</reference>
<dbReference type="eggNOG" id="KOG1238">
    <property type="taxonomic scope" value="Eukaryota"/>
</dbReference>
<dbReference type="PIRSF" id="PIRSF000137">
    <property type="entry name" value="Alcohol_oxidase"/>
    <property type="match status" value="1"/>
</dbReference>
<dbReference type="OrthoDB" id="269227at2759"/>
<dbReference type="InterPro" id="IPR000172">
    <property type="entry name" value="GMC_OxRdtase_N"/>
</dbReference>
<evidence type="ECO:0000256" key="2">
    <source>
        <dbReference type="PIRSR" id="PIRSR000137-2"/>
    </source>
</evidence>
<dbReference type="PROSITE" id="PS00623">
    <property type="entry name" value="GMC_OXRED_1"/>
    <property type="match status" value="1"/>
</dbReference>
<keyword evidence="2 3" id="KW-0274">FAD</keyword>
<dbReference type="EMBL" id="AMGX01000003">
    <property type="protein sequence ID" value="EXJ74592.1"/>
    <property type="molecule type" value="Genomic_DNA"/>
</dbReference>
<dbReference type="Pfam" id="PF00732">
    <property type="entry name" value="GMC_oxred_N"/>
    <property type="match status" value="1"/>
</dbReference>
<sequence length="621" mass="67958">MSPTIGDDACYSFHDAHAFMEHEYDFLIIGGGTAGLVLANRLSNEPRFAIGVLEAGVSHLNDPLVDIPAMATAMAGDKDYDWHFVTAPQGPKGLQCHLPRGRMLGGSSAINWMVYTRPSRQDFDDWASLVGDPSWAAASMKKYLLRHQTLEPLDDALTERTGIAYLAENHGLEGPIHTGFNTLPVTPLEEAVYHAGMEASGLCAPLIDPWAGDHLGFYRSLGTIYRSGPNKGKRSYAARSYLEPVLDRPNLHVLCNAHVTKIQLHGSMVVGVEIDHLGEHYLVKAKREVLLCAGALSSPHILQLSGIGDREVLEKAGIECKIESPYVGENLQDHPAMIVSYELKRGVISADAMKDEKVQRAALEEYHKQGDGPLASINSIQGFVPVLPLLNDNDLEEISRSVESQPGESSFQKAQRQHVLRQIKNAQSAFIHVSPTPVTVDCYAEGAFADQSKVFVKALPEGAPHGFGFAVGLQYTFAQGWVHATSNDPYAQPEINQNMLGHPADIVTASAALEFVQMLVDIPSLKDLIARRTYPGEEQYDLHKQEDRREHAKGVWAAQYHLCGSCAMGEVVDTRLRFKGVEGLRVVDASVFPNHVSGNIQSSVYMIAEKAADMILEDNLG</sequence>
<dbReference type="SUPFAM" id="SSF51905">
    <property type="entry name" value="FAD/NAD(P)-binding domain"/>
    <property type="match status" value="1"/>
</dbReference>
<dbReference type="InterPro" id="IPR012132">
    <property type="entry name" value="GMC_OxRdtase"/>
</dbReference>
<dbReference type="RefSeq" id="XP_007741692.1">
    <property type="nucleotide sequence ID" value="XM_007743502.1"/>
</dbReference>
<dbReference type="PANTHER" id="PTHR11552">
    <property type="entry name" value="GLUCOSE-METHANOL-CHOLINE GMC OXIDOREDUCTASE"/>
    <property type="match status" value="1"/>
</dbReference>
<evidence type="ECO:0000259" key="4">
    <source>
        <dbReference type="PROSITE" id="PS00623"/>
    </source>
</evidence>
<evidence type="ECO:0000256" key="3">
    <source>
        <dbReference type="RuleBase" id="RU003968"/>
    </source>
</evidence>
<dbReference type="InterPro" id="IPR036188">
    <property type="entry name" value="FAD/NAD-bd_sf"/>
</dbReference>
<evidence type="ECO:0000259" key="5">
    <source>
        <dbReference type="PROSITE" id="PS00624"/>
    </source>
</evidence>
<dbReference type="AlphaFoldDB" id="W9X292"/>
<accession>W9X292</accession>
<dbReference type="Gene3D" id="3.50.50.60">
    <property type="entry name" value="FAD/NAD(P)-binding domain"/>
    <property type="match status" value="1"/>
</dbReference>
<keyword evidence="3" id="KW-0285">Flavoprotein</keyword>
<dbReference type="GO" id="GO:0016614">
    <property type="term" value="F:oxidoreductase activity, acting on CH-OH group of donors"/>
    <property type="evidence" value="ECO:0007669"/>
    <property type="project" value="InterPro"/>
</dbReference>
<comment type="caution">
    <text evidence="6">The sequence shown here is derived from an EMBL/GenBank/DDBJ whole genome shotgun (WGS) entry which is preliminary data.</text>
</comment>
<feature type="binding site" evidence="2">
    <location>
        <begin position="111"/>
        <end position="114"/>
    </location>
    <ligand>
        <name>FAD</name>
        <dbReference type="ChEBI" id="CHEBI:57692"/>
    </ligand>
</feature>
<name>W9X292_9EURO</name>
<dbReference type="Gene3D" id="3.30.560.10">
    <property type="entry name" value="Glucose Oxidase, domain 3"/>
    <property type="match status" value="1"/>
</dbReference>
<protein>
    <recommendedName>
        <fullName evidence="4 5">Glucose-methanol-choline oxidoreductase N-terminal domain-containing protein</fullName>
    </recommendedName>
</protein>
<feature type="domain" description="Glucose-methanol-choline oxidoreductase N-terminal" evidence="4">
    <location>
        <begin position="101"/>
        <end position="124"/>
    </location>
</feature>
<proteinExistence type="inferred from homology"/>
<dbReference type="GeneID" id="19187619"/>
<dbReference type="HOGENOM" id="CLU_002865_6_3_1"/>
<feature type="binding site" evidence="2">
    <location>
        <position position="259"/>
    </location>
    <ligand>
        <name>FAD</name>
        <dbReference type="ChEBI" id="CHEBI:57692"/>
    </ligand>
</feature>
<dbReference type="Proteomes" id="UP000019471">
    <property type="component" value="Unassembled WGS sequence"/>
</dbReference>
<comment type="cofactor">
    <cofactor evidence="2">
        <name>FAD</name>
        <dbReference type="ChEBI" id="CHEBI:57692"/>
    </cofactor>
</comment>
<dbReference type="STRING" id="1182543.W9X292"/>
<dbReference type="Pfam" id="PF05199">
    <property type="entry name" value="GMC_oxred_C"/>
    <property type="match status" value="1"/>
</dbReference>
<dbReference type="InterPro" id="IPR007867">
    <property type="entry name" value="GMC_OxRtase_C"/>
</dbReference>
<organism evidence="6 7">
    <name type="scientific">Cladophialophora psammophila CBS 110553</name>
    <dbReference type="NCBI Taxonomy" id="1182543"/>
    <lineage>
        <taxon>Eukaryota</taxon>
        <taxon>Fungi</taxon>
        <taxon>Dikarya</taxon>
        <taxon>Ascomycota</taxon>
        <taxon>Pezizomycotina</taxon>
        <taxon>Eurotiomycetes</taxon>
        <taxon>Chaetothyriomycetidae</taxon>
        <taxon>Chaetothyriales</taxon>
        <taxon>Herpotrichiellaceae</taxon>
        <taxon>Cladophialophora</taxon>
    </lineage>
</organism>
<evidence type="ECO:0000256" key="1">
    <source>
        <dbReference type="ARBA" id="ARBA00010790"/>
    </source>
</evidence>
<feature type="domain" description="Glucose-methanol-choline oxidoreductase N-terminal" evidence="5">
    <location>
        <begin position="294"/>
        <end position="308"/>
    </location>
</feature>
<evidence type="ECO:0000313" key="7">
    <source>
        <dbReference type="Proteomes" id="UP000019471"/>
    </source>
</evidence>
<gene>
    <name evidence="6" type="ORF">A1O5_02888</name>
</gene>
<dbReference type="PANTHER" id="PTHR11552:SF210">
    <property type="entry name" value="GLUCOSE-METHANOL-CHOLINE OXIDOREDUCTASE N-TERMINAL DOMAIN-CONTAINING PROTEIN-RELATED"/>
    <property type="match status" value="1"/>
</dbReference>
<dbReference type="SUPFAM" id="SSF54373">
    <property type="entry name" value="FAD-linked reductases, C-terminal domain"/>
    <property type="match status" value="1"/>
</dbReference>
<dbReference type="GO" id="GO:0050660">
    <property type="term" value="F:flavin adenine dinucleotide binding"/>
    <property type="evidence" value="ECO:0007669"/>
    <property type="project" value="InterPro"/>
</dbReference>
<evidence type="ECO:0000313" key="6">
    <source>
        <dbReference type="EMBL" id="EXJ74592.1"/>
    </source>
</evidence>
<keyword evidence="7" id="KW-1185">Reference proteome</keyword>
<comment type="similarity">
    <text evidence="1 3">Belongs to the GMC oxidoreductase family.</text>
</comment>
<dbReference type="PROSITE" id="PS00624">
    <property type="entry name" value="GMC_OXRED_2"/>
    <property type="match status" value="1"/>
</dbReference>